<proteinExistence type="predicted"/>
<keyword evidence="1" id="KW-0472">Membrane</keyword>
<sequence length="102" mass="12072">RSSRSRSTYVRTYKRRTTREAILLSLLVLVKAPSCLVLASFICSSCRWPRRYRYSMCMTLFFGMLAFSRNSLRIRIKKPGLYRPARSNWRYSESTSEESKEV</sequence>
<reference evidence="2" key="2">
    <citation type="submission" date="2025-08" db="UniProtKB">
        <authorList>
            <consortium name="Ensembl"/>
        </authorList>
    </citation>
    <scope>IDENTIFICATION</scope>
</reference>
<reference evidence="2" key="3">
    <citation type="submission" date="2025-09" db="UniProtKB">
        <authorList>
            <consortium name="Ensembl"/>
        </authorList>
    </citation>
    <scope>IDENTIFICATION</scope>
</reference>
<protein>
    <submittedName>
        <fullName evidence="2">Uncharacterized protein</fullName>
    </submittedName>
</protein>
<evidence type="ECO:0000256" key="1">
    <source>
        <dbReference type="SAM" id="Phobius"/>
    </source>
</evidence>
<evidence type="ECO:0000313" key="3">
    <source>
        <dbReference type="Proteomes" id="UP000694397"/>
    </source>
</evidence>
<dbReference type="GeneTree" id="ENSGT00940000177260"/>
<name>A0A8C9WIT6_SCLFO</name>
<evidence type="ECO:0000313" key="2">
    <source>
        <dbReference type="Ensembl" id="ENSSFOP00015076494.1"/>
    </source>
</evidence>
<dbReference type="OrthoDB" id="8955698at2759"/>
<dbReference type="Ensembl" id="ENSSFOT00015010570.2">
    <property type="protein sequence ID" value="ENSSFOP00015076494.1"/>
    <property type="gene ID" value="ENSSFOG00015006775.2"/>
</dbReference>
<keyword evidence="1" id="KW-1133">Transmembrane helix</keyword>
<keyword evidence="1" id="KW-0812">Transmembrane</keyword>
<dbReference type="AlphaFoldDB" id="A0A8C9WIT6"/>
<dbReference type="Proteomes" id="UP000694397">
    <property type="component" value="Chromosome 10"/>
</dbReference>
<keyword evidence="3" id="KW-1185">Reference proteome</keyword>
<reference evidence="2 3" key="1">
    <citation type="submission" date="2019-04" db="EMBL/GenBank/DDBJ databases">
        <authorList>
            <consortium name="Wellcome Sanger Institute Data Sharing"/>
        </authorList>
    </citation>
    <scope>NUCLEOTIDE SEQUENCE [LARGE SCALE GENOMIC DNA]</scope>
</reference>
<accession>A0A8C9WIT6</accession>
<feature type="transmembrane region" description="Helical" evidence="1">
    <location>
        <begin position="21"/>
        <end position="40"/>
    </location>
</feature>
<organism evidence="2 3">
    <name type="scientific">Scleropages formosus</name>
    <name type="common">Asian bonytongue</name>
    <name type="synonym">Osteoglossum formosum</name>
    <dbReference type="NCBI Taxonomy" id="113540"/>
    <lineage>
        <taxon>Eukaryota</taxon>
        <taxon>Metazoa</taxon>
        <taxon>Chordata</taxon>
        <taxon>Craniata</taxon>
        <taxon>Vertebrata</taxon>
        <taxon>Euteleostomi</taxon>
        <taxon>Actinopterygii</taxon>
        <taxon>Neopterygii</taxon>
        <taxon>Teleostei</taxon>
        <taxon>Osteoglossocephala</taxon>
        <taxon>Osteoglossomorpha</taxon>
        <taxon>Osteoglossiformes</taxon>
        <taxon>Osteoglossidae</taxon>
        <taxon>Scleropages</taxon>
    </lineage>
</organism>
<feature type="transmembrane region" description="Helical" evidence="1">
    <location>
        <begin position="52"/>
        <end position="68"/>
    </location>
</feature>